<comment type="caution">
    <text evidence="11">The sequence shown here is derived from an EMBL/GenBank/DDBJ whole genome shotgun (WGS) entry which is preliminary data.</text>
</comment>
<dbReference type="SUPFAM" id="SSF81653">
    <property type="entry name" value="Calcium ATPase, transduction domain A"/>
    <property type="match status" value="1"/>
</dbReference>
<feature type="transmembrane region" description="Helical" evidence="9">
    <location>
        <begin position="813"/>
        <end position="835"/>
    </location>
</feature>
<dbReference type="InterPro" id="IPR023299">
    <property type="entry name" value="ATPase_P-typ_cyto_dom_N"/>
</dbReference>
<dbReference type="Gene3D" id="2.70.150.10">
    <property type="entry name" value="Calcium-transporting ATPase, cytoplasmic transduction domain A"/>
    <property type="match status" value="1"/>
</dbReference>
<dbReference type="GO" id="GO:0030007">
    <property type="term" value="P:intracellular potassium ion homeostasis"/>
    <property type="evidence" value="ECO:0007669"/>
    <property type="project" value="TreeGrafter"/>
</dbReference>
<dbReference type="GO" id="GO:0005524">
    <property type="term" value="F:ATP binding"/>
    <property type="evidence" value="ECO:0007669"/>
    <property type="project" value="UniProtKB-KW"/>
</dbReference>
<dbReference type="GO" id="GO:0005886">
    <property type="term" value="C:plasma membrane"/>
    <property type="evidence" value="ECO:0007669"/>
    <property type="project" value="TreeGrafter"/>
</dbReference>
<dbReference type="InterPro" id="IPR036412">
    <property type="entry name" value="HAD-like_sf"/>
</dbReference>
<feature type="transmembrane region" description="Helical" evidence="9">
    <location>
        <begin position="282"/>
        <end position="298"/>
    </location>
</feature>
<dbReference type="EMBL" id="JACIEA010000001">
    <property type="protein sequence ID" value="MBB3943252.1"/>
    <property type="molecule type" value="Genomic_DNA"/>
</dbReference>
<feature type="transmembrane region" description="Helical" evidence="9">
    <location>
        <begin position="748"/>
        <end position="768"/>
    </location>
</feature>
<evidence type="ECO:0000256" key="4">
    <source>
        <dbReference type="ARBA" id="ARBA00022741"/>
    </source>
</evidence>
<gene>
    <name evidence="11" type="ORF">GGR91_001474</name>
</gene>
<dbReference type="InterPro" id="IPR008250">
    <property type="entry name" value="ATPase_P-typ_transduc_dom_A_sf"/>
</dbReference>
<dbReference type="AlphaFoldDB" id="A0A840B1V2"/>
<dbReference type="InterPro" id="IPR001757">
    <property type="entry name" value="P_typ_ATPase"/>
</dbReference>
<evidence type="ECO:0000313" key="12">
    <source>
        <dbReference type="Proteomes" id="UP000581447"/>
    </source>
</evidence>
<dbReference type="Pfam" id="PF00702">
    <property type="entry name" value="Hydrolase"/>
    <property type="match status" value="1"/>
</dbReference>
<dbReference type="Gene3D" id="3.40.1110.10">
    <property type="entry name" value="Calcium-transporting ATPase, cytoplasmic domain N"/>
    <property type="match status" value="2"/>
</dbReference>
<dbReference type="PANTHER" id="PTHR43294:SF20">
    <property type="entry name" value="P-TYPE ATPASE"/>
    <property type="match status" value="1"/>
</dbReference>
<evidence type="ECO:0000256" key="1">
    <source>
        <dbReference type="ARBA" id="ARBA00004141"/>
    </source>
</evidence>
<keyword evidence="5" id="KW-0067">ATP-binding</keyword>
<evidence type="ECO:0000256" key="2">
    <source>
        <dbReference type="ARBA" id="ARBA00005675"/>
    </source>
</evidence>
<dbReference type="InterPro" id="IPR044492">
    <property type="entry name" value="P_typ_ATPase_HD_dom"/>
</dbReference>
<feature type="transmembrane region" description="Helical" evidence="9">
    <location>
        <begin position="73"/>
        <end position="89"/>
    </location>
</feature>
<dbReference type="SUPFAM" id="SSF56784">
    <property type="entry name" value="HAD-like"/>
    <property type="match status" value="1"/>
</dbReference>
<dbReference type="InterPro" id="IPR023298">
    <property type="entry name" value="ATPase_P-typ_TM_dom_sf"/>
</dbReference>
<dbReference type="RefSeq" id="WP_183941450.1">
    <property type="nucleotide sequence ID" value="NZ_BAABBG010000002.1"/>
</dbReference>
<dbReference type="InterPro" id="IPR004014">
    <property type="entry name" value="ATPase_P-typ_cation-transptr_N"/>
</dbReference>
<dbReference type="InterPro" id="IPR018303">
    <property type="entry name" value="ATPase_P-typ_P_site"/>
</dbReference>
<evidence type="ECO:0000256" key="7">
    <source>
        <dbReference type="ARBA" id="ARBA00022989"/>
    </source>
</evidence>
<evidence type="ECO:0000256" key="5">
    <source>
        <dbReference type="ARBA" id="ARBA00022840"/>
    </source>
</evidence>
<evidence type="ECO:0000256" key="3">
    <source>
        <dbReference type="ARBA" id="ARBA00022692"/>
    </source>
</evidence>
<keyword evidence="12" id="KW-1185">Reference proteome</keyword>
<feature type="transmembrane region" description="Helical" evidence="9">
    <location>
        <begin position="672"/>
        <end position="692"/>
    </location>
</feature>
<dbReference type="SMART" id="SM00831">
    <property type="entry name" value="Cation_ATPase_N"/>
    <property type="match status" value="1"/>
</dbReference>
<dbReference type="InterPro" id="IPR006068">
    <property type="entry name" value="ATPase_P-typ_cation-transptr_C"/>
</dbReference>
<sequence length="853" mass="90940">MSEPFTLNALSNIAGLSTAEATKRLAEDGPNMLPKSGKRSLFRIILDVVREPMLALLMLGGLAYLLLGDLTEALILTAFASFSVMVTIMQESRTEHVLDALRDLSAPRALVIRDGERQRVAGRDVVRGDLLLLDQGDRIAADAVLLATNDLQVDESLLTGESLPVIKRAASADEYVGALRPGGEDQPMVYSGSIITRGSGAACVTATGLSTQIGLIGKSLAALDPEAPRLRLETMQIVRLCAVGGTSVAIAVALLYGMTRGSWLDALLAGISIGMSMLPEEFPVVLTIFLAVGAWRISKVRVLTRRAAAIETLGATTILCTDKTGTLTVNRMAVTHLWIPDKGTTKIDDYRTIPKEYGKLIDTGISASAVATVDPMEVAIHEAGQSSKQQSTPEWKFVCNYGLRPDLLAMSNVWQTPEKLVVAAKGAPEAIATLCRLSASEAGKLAQAADMMAEQGIRVLGVAAADSMDLQPAKSHCDYHFSLIGLIGLADPLRTSVPDAVAACRAAGVRVMMITGDYAKTARSIALQAGFADGEILIGAELDALDDAHVADRLAKVTVCARTMPEQKLRIVEALKASGEIVAMTGDGVNDAPSLKAAHIGIAMGNRGTDVAREASSIVLLDDDFGSIVKAIAFGRRIYDNIRKAMAFIFAVHVPIAGFALGPLLIGMPLLFGPIHIALLEMVIDPVCAFVFEAEEDESDIMTRPPRAPDEKLFSWGMIMWSIFQGGVSFVLLAGVYAFAIWKGYSDAQVRTLVFFALVASILSLIIINRSFHGSIFTALRRQNRALIYVLASVVCISSAILLIPATTSLLEFAPLGIQDLTIAIATGAGAILLLQFMKMVLFKPLSTTAHYP</sequence>
<dbReference type="GO" id="GO:1902600">
    <property type="term" value="P:proton transmembrane transport"/>
    <property type="evidence" value="ECO:0007669"/>
    <property type="project" value="TreeGrafter"/>
</dbReference>
<feature type="transmembrane region" description="Helical" evidence="9">
    <location>
        <begin position="237"/>
        <end position="258"/>
    </location>
</feature>
<reference evidence="11 12" key="1">
    <citation type="submission" date="2020-08" db="EMBL/GenBank/DDBJ databases">
        <title>Genomic Encyclopedia of Type Strains, Phase IV (KMG-IV): sequencing the most valuable type-strain genomes for metagenomic binning, comparative biology and taxonomic classification.</title>
        <authorList>
            <person name="Goeker M."/>
        </authorList>
    </citation>
    <scope>NUCLEOTIDE SEQUENCE [LARGE SCALE GENOMIC DNA]</scope>
    <source>
        <strain evidence="11 12">DSM 29050</strain>
    </source>
</reference>
<keyword evidence="7 9" id="KW-1133">Transmembrane helix</keyword>
<keyword evidence="4" id="KW-0547">Nucleotide-binding</keyword>
<keyword evidence="3 9" id="KW-0812">Transmembrane</keyword>
<dbReference type="SUPFAM" id="SSF81665">
    <property type="entry name" value="Calcium ATPase, transmembrane domain M"/>
    <property type="match status" value="1"/>
</dbReference>
<keyword evidence="6" id="KW-1278">Translocase</keyword>
<feature type="transmembrane region" description="Helical" evidence="9">
    <location>
        <begin position="713"/>
        <end position="742"/>
    </location>
</feature>
<dbReference type="Gene3D" id="1.20.1110.10">
    <property type="entry name" value="Calcium-transporting ATPase, transmembrane domain"/>
    <property type="match status" value="2"/>
</dbReference>
<comment type="subcellular location">
    <subcellularLocation>
        <location evidence="1">Membrane</location>
        <topology evidence="1">Multi-pass membrane protein</topology>
    </subcellularLocation>
</comment>
<evidence type="ECO:0000256" key="8">
    <source>
        <dbReference type="ARBA" id="ARBA00023136"/>
    </source>
</evidence>
<dbReference type="GO" id="GO:0006883">
    <property type="term" value="P:intracellular sodium ion homeostasis"/>
    <property type="evidence" value="ECO:0007669"/>
    <property type="project" value="TreeGrafter"/>
</dbReference>
<dbReference type="PRINTS" id="PR00119">
    <property type="entry name" value="CATATPASE"/>
</dbReference>
<dbReference type="Pfam" id="PF00122">
    <property type="entry name" value="E1-E2_ATPase"/>
    <property type="match status" value="1"/>
</dbReference>
<dbReference type="Proteomes" id="UP000581447">
    <property type="component" value="Unassembled WGS sequence"/>
</dbReference>
<organism evidence="11 12">
    <name type="scientific">Sphingorhabdus rigui</name>
    <dbReference type="NCBI Taxonomy" id="1282858"/>
    <lineage>
        <taxon>Bacteria</taxon>
        <taxon>Pseudomonadati</taxon>
        <taxon>Pseudomonadota</taxon>
        <taxon>Alphaproteobacteria</taxon>
        <taxon>Sphingomonadales</taxon>
        <taxon>Sphingomonadaceae</taxon>
        <taxon>Sphingorhabdus</taxon>
    </lineage>
</organism>
<name>A0A840B1V2_9SPHN</name>
<dbReference type="GO" id="GO:0036376">
    <property type="term" value="P:sodium ion export across plasma membrane"/>
    <property type="evidence" value="ECO:0007669"/>
    <property type="project" value="TreeGrafter"/>
</dbReference>
<dbReference type="SFLD" id="SFLDG00002">
    <property type="entry name" value="C1.7:_P-type_atpase_like"/>
    <property type="match status" value="1"/>
</dbReference>
<protein>
    <submittedName>
        <fullName evidence="11">Ca2+-transporting ATPase</fullName>
    </submittedName>
</protein>
<dbReference type="PANTHER" id="PTHR43294">
    <property type="entry name" value="SODIUM/POTASSIUM-TRANSPORTING ATPASE SUBUNIT ALPHA"/>
    <property type="match status" value="1"/>
</dbReference>
<evidence type="ECO:0000313" key="11">
    <source>
        <dbReference type="EMBL" id="MBB3943252.1"/>
    </source>
</evidence>
<dbReference type="InterPro" id="IPR023214">
    <property type="entry name" value="HAD_sf"/>
</dbReference>
<dbReference type="InterPro" id="IPR059000">
    <property type="entry name" value="ATPase_P-type_domA"/>
</dbReference>
<evidence type="ECO:0000256" key="6">
    <source>
        <dbReference type="ARBA" id="ARBA00022967"/>
    </source>
</evidence>
<dbReference type="SFLD" id="SFLDF00027">
    <property type="entry name" value="p-type_atpase"/>
    <property type="match status" value="1"/>
</dbReference>
<dbReference type="GO" id="GO:1990573">
    <property type="term" value="P:potassium ion import across plasma membrane"/>
    <property type="evidence" value="ECO:0007669"/>
    <property type="project" value="TreeGrafter"/>
</dbReference>
<dbReference type="Gene3D" id="3.40.50.1000">
    <property type="entry name" value="HAD superfamily/HAD-like"/>
    <property type="match status" value="2"/>
</dbReference>
<feature type="transmembrane region" description="Helical" evidence="9">
    <location>
        <begin position="788"/>
        <end position="807"/>
    </location>
</feature>
<keyword evidence="8 9" id="KW-0472">Membrane</keyword>
<dbReference type="GO" id="GO:0016887">
    <property type="term" value="F:ATP hydrolysis activity"/>
    <property type="evidence" value="ECO:0007669"/>
    <property type="project" value="InterPro"/>
</dbReference>
<dbReference type="SFLD" id="SFLDS00003">
    <property type="entry name" value="Haloacid_Dehalogenase"/>
    <property type="match status" value="1"/>
</dbReference>
<dbReference type="Pfam" id="PF00690">
    <property type="entry name" value="Cation_ATPase_N"/>
    <property type="match status" value="1"/>
</dbReference>
<dbReference type="Pfam" id="PF00689">
    <property type="entry name" value="Cation_ATPase_C"/>
    <property type="match status" value="1"/>
</dbReference>
<evidence type="ECO:0000256" key="9">
    <source>
        <dbReference type="SAM" id="Phobius"/>
    </source>
</evidence>
<evidence type="ECO:0000259" key="10">
    <source>
        <dbReference type="SMART" id="SM00831"/>
    </source>
</evidence>
<proteinExistence type="inferred from homology"/>
<dbReference type="InterPro" id="IPR050510">
    <property type="entry name" value="Cation_transp_ATPase_P-type"/>
</dbReference>
<dbReference type="PROSITE" id="PS00154">
    <property type="entry name" value="ATPASE_E1_E2"/>
    <property type="match status" value="1"/>
</dbReference>
<dbReference type="PRINTS" id="PR00120">
    <property type="entry name" value="HATPASE"/>
</dbReference>
<comment type="similarity">
    <text evidence="2">Belongs to the cation transport ATPase (P-type) (TC 3.A.3) family. Type IIA subfamily.</text>
</comment>
<accession>A0A840B1V2</accession>
<dbReference type="GO" id="GO:0005391">
    <property type="term" value="F:P-type sodium:potassium-exchanging transporter activity"/>
    <property type="evidence" value="ECO:0007669"/>
    <property type="project" value="TreeGrafter"/>
</dbReference>
<feature type="domain" description="Cation-transporting P-type ATPase N-terminal" evidence="10">
    <location>
        <begin position="6"/>
        <end position="69"/>
    </location>
</feature>
<feature type="transmembrane region" description="Helical" evidence="9">
    <location>
        <begin position="645"/>
        <end position="666"/>
    </location>
</feature>
<dbReference type="NCBIfam" id="TIGR01494">
    <property type="entry name" value="ATPase_P-type"/>
    <property type="match status" value="1"/>
</dbReference>